<dbReference type="EMBL" id="JAHMHS010000110">
    <property type="protein sequence ID" value="KAK1716838.1"/>
    <property type="molecule type" value="Genomic_DNA"/>
</dbReference>
<sequence length="243" mass="28381">MLSSLPSLKHLALRDCIRLEGDSFPHLPSLVEAHFYHCELPENEIFERRPSLKVLVIDNDYCLEDEDTEVCDVNPLADTVETCGWLVEEPAPFYYPLRQFRRVKHLKVDLIHDLFGALPYEIIPSYDGLPNLAATVETIEFTSRITSRVTGGDPNAHALYYRNWQKSMEELRYTINMMEECCRKEWRKVRLIDISMLALSYRRERSGYDVRPTRDSIKAEGLQLLECAKRRFQQELGIELLIL</sequence>
<organism evidence="1 2">
    <name type="scientific">Glomerella acutata</name>
    <name type="common">Colletotrichum acutatum</name>
    <dbReference type="NCBI Taxonomy" id="27357"/>
    <lineage>
        <taxon>Eukaryota</taxon>
        <taxon>Fungi</taxon>
        <taxon>Dikarya</taxon>
        <taxon>Ascomycota</taxon>
        <taxon>Pezizomycotina</taxon>
        <taxon>Sordariomycetes</taxon>
        <taxon>Hypocreomycetidae</taxon>
        <taxon>Glomerellales</taxon>
        <taxon>Glomerellaceae</taxon>
        <taxon>Colletotrichum</taxon>
        <taxon>Colletotrichum acutatum species complex</taxon>
    </lineage>
</organism>
<dbReference type="AlphaFoldDB" id="A0AAD8UFS3"/>
<proteinExistence type="predicted"/>
<protein>
    <submittedName>
        <fullName evidence="1">Uncharacterized protein</fullName>
    </submittedName>
</protein>
<evidence type="ECO:0000313" key="2">
    <source>
        <dbReference type="Proteomes" id="UP001244207"/>
    </source>
</evidence>
<comment type="caution">
    <text evidence="1">The sequence shown here is derived from an EMBL/GenBank/DDBJ whole genome shotgun (WGS) entry which is preliminary data.</text>
</comment>
<dbReference type="SUPFAM" id="SSF52047">
    <property type="entry name" value="RNI-like"/>
    <property type="match status" value="1"/>
</dbReference>
<dbReference type="Proteomes" id="UP001244207">
    <property type="component" value="Unassembled WGS sequence"/>
</dbReference>
<evidence type="ECO:0000313" key="1">
    <source>
        <dbReference type="EMBL" id="KAK1716838.1"/>
    </source>
</evidence>
<name>A0AAD8UFS3_GLOAC</name>
<dbReference type="RefSeq" id="XP_060360768.1">
    <property type="nucleotide sequence ID" value="XM_060510795.1"/>
</dbReference>
<gene>
    <name evidence="1" type="ORF">BDZ83DRAFT_655383</name>
</gene>
<keyword evidence="2" id="KW-1185">Reference proteome</keyword>
<reference evidence="1" key="1">
    <citation type="submission" date="2021-12" db="EMBL/GenBank/DDBJ databases">
        <title>Comparative genomics, transcriptomics and evolutionary studies reveal genomic signatures of adaptation to plant cell wall in hemibiotrophic fungi.</title>
        <authorList>
            <consortium name="DOE Joint Genome Institute"/>
            <person name="Baroncelli R."/>
            <person name="Diaz J.F."/>
            <person name="Benocci T."/>
            <person name="Peng M."/>
            <person name="Battaglia E."/>
            <person name="Haridas S."/>
            <person name="Andreopoulos W."/>
            <person name="Labutti K."/>
            <person name="Pangilinan J."/>
            <person name="Floch G.L."/>
            <person name="Makela M.R."/>
            <person name="Henrissat B."/>
            <person name="Grigoriev I.V."/>
            <person name="Crouch J.A."/>
            <person name="De Vries R.P."/>
            <person name="Sukno S.A."/>
            <person name="Thon M.R."/>
        </authorList>
    </citation>
    <scope>NUCLEOTIDE SEQUENCE</scope>
    <source>
        <strain evidence="1">CBS 112980</strain>
    </source>
</reference>
<dbReference type="GeneID" id="85394694"/>
<accession>A0AAD8UFS3</accession>